<evidence type="ECO:0000313" key="9">
    <source>
        <dbReference type="Proteomes" id="UP000193240"/>
    </source>
</evidence>
<dbReference type="Proteomes" id="UP000193240">
    <property type="component" value="Unassembled WGS sequence"/>
</dbReference>
<keyword evidence="2 4" id="KW-0863">Zinc-finger</keyword>
<gene>
    <name evidence="8" type="ORF">B5807_03211</name>
</gene>
<feature type="region of interest" description="Disordered" evidence="6">
    <location>
        <begin position="306"/>
        <end position="434"/>
    </location>
</feature>
<dbReference type="PANTHER" id="PTHR45969:SF69">
    <property type="entry name" value="FINGER DOMAIN PROTEIN, PUTATIVE (AFU_ORTHOLOGUE AFUA_3G12190)-RELATED"/>
    <property type="match status" value="1"/>
</dbReference>
<feature type="region of interest" description="Disordered" evidence="6">
    <location>
        <begin position="1"/>
        <end position="24"/>
    </location>
</feature>
<dbReference type="GO" id="GO:0008270">
    <property type="term" value="F:zinc ion binding"/>
    <property type="evidence" value="ECO:0007669"/>
    <property type="project" value="UniProtKB-KW"/>
</dbReference>
<dbReference type="AlphaFoldDB" id="A0A1Y2M886"/>
<keyword evidence="5" id="KW-0175">Coiled coil</keyword>
<evidence type="ECO:0000256" key="5">
    <source>
        <dbReference type="SAM" id="Coils"/>
    </source>
</evidence>
<evidence type="ECO:0000256" key="1">
    <source>
        <dbReference type="ARBA" id="ARBA00022723"/>
    </source>
</evidence>
<evidence type="ECO:0000259" key="7">
    <source>
        <dbReference type="PROSITE" id="PS50089"/>
    </source>
</evidence>
<dbReference type="InterPro" id="IPR001841">
    <property type="entry name" value="Znf_RING"/>
</dbReference>
<feature type="region of interest" description="Disordered" evidence="6">
    <location>
        <begin position="489"/>
        <end position="513"/>
    </location>
</feature>
<dbReference type="PROSITE" id="PS50089">
    <property type="entry name" value="ZF_RING_2"/>
    <property type="match status" value="1"/>
</dbReference>
<dbReference type="SUPFAM" id="SSF57850">
    <property type="entry name" value="RING/U-box"/>
    <property type="match status" value="1"/>
</dbReference>
<dbReference type="Gene3D" id="3.30.40.10">
    <property type="entry name" value="Zinc/RING finger domain, C3HC4 (zinc finger)"/>
    <property type="match status" value="1"/>
</dbReference>
<keyword evidence="9" id="KW-1185">Reference proteome</keyword>
<evidence type="ECO:0000313" key="8">
    <source>
        <dbReference type="EMBL" id="OSS51418.1"/>
    </source>
</evidence>
<feature type="coiled-coil region" evidence="5">
    <location>
        <begin position="145"/>
        <end position="172"/>
    </location>
</feature>
<feature type="compositionally biased region" description="Low complexity" evidence="6">
    <location>
        <begin position="394"/>
        <end position="408"/>
    </location>
</feature>
<protein>
    <recommendedName>
        <fullName evidence="7">RING-type domain-containing protein</fullName>
    </recommendedName>
</protein>
<dbReference type="EMBL" id="KZ107840">
    <property type="protein sequence ID" value="OSS51418.1"/>
    <property type="molecule type" value="Genomic_DNA"/>
</dbReference>
<dbReference type="GO" id="GO:0016567">
    <property type="term" value="P:protein ubiquitination"/>
    <property type="evidence" value="ECO:0007669"/>
    <property type="project" value="TreeGrafter"/>
</dbReference>
<dbReference type="GO" id="GO:0061630">
    <property type="term" value="F:ubiquitin protein ligase activity"/>
    <property type="evidence" value="ECO:0007669"/>
    <property type="project" value="TreeGrafter"/>
</dbReference>
<evidence type="ECO:0000256" key="3">
    <source>
        <dbReference type="ARBA" id="ARBA00022833"/>
    </source>
</evidence>
<dbReference type="PANTHER" id="PTHR45969">
    <property type="entry name" value="RING ZINC FINGER PROTEIN-RELATED"/>
    <property type="match status" value="1"/>
</dbReference>
<dbReference type="InParanoid" id="A0A1Y2M886"/>
<proteinExistence type="predicted"/>
<accession>A0A1Y2M886</accession>
<name>A0A1Y2M886_EPING</name>
<feature type="region of interest" description="Disordered" evidence="6">
    <location>
        <begin position="542"/>
        <end position="581"/>
    </location>
</feature>
<evidence type="ECO:0000256" key="6">
    <source>
        <dbReference type="SAM" id="MobiDB-lite"/>
    </source>
</evidence>
<feature type="domain" description="RING-type" evidence="7">
    <location>
        <begin position="77"/>
        <end position="121"/>
    </location>
</feature>
<dbReference type="Pfam" id="PF13639">
    <property type="entry name" value="zf-RING_2"/>
    <property type="match status" value="1"/>
</dbReference>
<evidence type="ECO:0000256" key="2">
    <source>
        <dbReference type="ARBA" id="ARBA00022771"/>
    </source>
</evidence>
<reference evidence="8 9" key="1">
    <citation type="journal article" date="2017" name="Genome Announc.">
        <title>Genome sequence of the saprophytic ascomycete Epicoccum nigrum ICMP 19927 strain isolated from New Zealand.</title>
        <authorList>
            <person name="Fokin M."/>
            <person name="Fleetwood D."/>
            <person name="Weir B.S."/>
            <person name="Villas-Boas S.G."/>
        </authorList>
    </citation>
    <scope>NUCLEOTIDE SEQUENCE [LARGE SCALE GENOMIC DNA]</scope>
    <source>
        <strain evidence="8 9">ICMP 19927</strain>
    </source>
</reference>
<dbReference type="InterPro" id="IPR013083">
    <property type="entry name" value="Znf_RING/FYVE/PHD"/>
</dbReference>
<keyword evidence="3" id="KW-0862">Zinc</keyword>
<organism evidence="8 9">
    <name type="scientific">Epicoccum nigrum</name>
    <name type="common">Soil fungus</name>
    <name type="synonym">Epicoccum purpurascens</name>
    <dbReference type="NCBI Taxonomy" id="105696"/>
    <lineage>
        <taxon>Eukaryota</taxon>
        <taxon>Fungi</taxon>
        <taxon>Dikarya</taxon>
        <taxon>Ascomycota</taxon>
        <taxon>Pezizomycotina</taxon>
        <taxon>Dothideomycetes</taxon>
        <taxon>Pleosporomycetidae</taxon>
        <taxon>Pleosporales</taxon>
        <taxon>Pleosporineae</taxon>
        <taxon>Didymellaceae</taxon>
        <taxon>Epicoccum</taxon>
    </lineage>
</organism>
<sequence length="581" mass="63813">MPPPPRPPKQPLNPTMPPRPPPPLSFSTIHIAVNEAPRSPSSPPNTLLQTVTLSLRTQTEFLMTGVVPLHAQPGSECTTCLEPLASDVVQMARCGHVFHCTCILAWFQSSYGQRNRCPNCRAELYTSSELMTGHLRSQATSQPGMRGLQEEVAAVQRRIDEVSRRRDEAIRREVDEDVARRQRIDAILRRRSGDQADLMRQRGELNRQHQEFRLSQWDEAQGLLRLNETVEQLSRLPPYAPAILQASASGDNAPPSSGRVRRHTFASMPTTVIERFIQRTSIPESLRSQYKDELNRRRTEAMLAIAPGSNVGASTTVGAEGGGSSLRSHLVPPSGGRTNVPPDSRRPPPRPYNSDWLNQRLEAQRAETSSSRGDRDGRGQTSQLPHPRVETASRRGSSGFSTTTSASGPLSRPGLVQGIDRPGTPISPPEDSSEFGVAEPFTFSPASETDIRIQLPRQENPQLSDVHFGPGIGSLATDQWYGSFTSLRTPVPTGSNRPADIDVPTTRWPTSSQIPTANFASTELRDSIFSSQFQATALEIPRSNQEVREFLRQTDPSPTAGDDVGSVRGTTTGHERRGSFG</sequence>
<dbReference type="CDD" id="cd16448">
    <property type="entry name" value="RING-H2"/>
    <property type="match status" value="1"/>
</dbReference>
<evidence type="ECO:0000256" key="4">
    <source>
        <dbReference type="PROSITE-ProRule" id="PRU00175"/>
    </source>
</evidence>
<dbReference type="SMART" id="SM00184">
    <property type="entry name" value="RING"/>
    <property type="match status" value="1"/>
</dbReference>
<keyword evidence="1" id="KW-0479">Metal-binding</keyword>
<dbReference type="STRING" id="105696.A0A1Y2M886"/>